<dbReference type="KEGG" id="anp:FK178_14870"/>
<dbReference type="OrthoDB" id="9801753at2"/>
<feature type="chain" id="PRO_5022799645" description="Putative membrane protein insertion efficiency factor" evidence="2">
    <location>
        <begin position="21"/>
        <end position="74"/>
    </location>
</feature>
<dbReference type="PANTHER" id="PTHR33383">
    <property type="entry name" value="MEMBRANE PROTEIN INSERTION EFFICIENCY FACTOR-RELATED"/>
    <property type="match status" value="1"/>
</dbReference>
<gene>
    <name evidence="3" type="primary">yidD</name>
    <name evidence="3" type="ORF">FK178_14870</name>
</gene>
<dbReference type="AlphaFoldDB" id="A0A5B8YLY0"/>
<comment type="function">
    <text evidence="1">Could be involved in insertion of integral membrane proteins into the membrane.</text>
</comment>
<evidence type="ECO:0000256" key="2">
    <source>
        <dbReference type="SAM" id="SignalP"/>
    </source>
</evidence>
<protein>
    <recommendedName>
        <fullName evidence="1">Putative membrane protein insertion efficiency factor</fullName>
    </recommendedName>
</protein>
<dbReference type="GO" id="GO:0005886">
    <property type="term" value="C:plasma membrane"/>
    <property type="evidence" value="ECO:0007669"/>
    <property type="project" value="UniProtKB-SubCell"/>
</dbReference>
<organism evidence="3 4">
    <name type="scientific">Antarcticibacterium arcticum</name>
    <dbReference type="NCBI Taxonomy" id="2585771"/>
    <lineage>
        <taxon>Bacteria</taxon>
        <taxon>Pseudomonadati</taxon>
        <taxon>Bacteroidota</taxon>
        <taxon>Flavobacteriia</taxon>
        <taxon>Flavobacteriales</taxon>
        <taxon>Flavobacteriaceae</taxon>
        <taxon>Antarcticibacterium</taxon>
    </lineage>
</organism>
<keyword evidence="1" id="KW-1003">Cell membrane</keyword>
<keyword evidence="4" id="KW-1185">Reference proteome</keyword>
<dbReference type="RefSeq" id="WP_146837036.1">
    <property type="nucleotide sequence ID" value="NZ_CP042476.1"/>
</dbReference>
<comment type="similarity">
    <text evidence="1">Belongs to the UPF0161 family.</text>
</comment>
<dbReference type="PANTHER" id="PTHR33383:SF1">
    <property type="entry name" value="MEMBRANE PROTEIN INSERTION EFFICIENCY FACTOR-RELATED"/>
    <property type="match status" value="1"/>
</dbReference>
<evidence type="ECO:0000313" key="3">
    <source>
        <dbReference type="EMBL" id="QED38922.1"/>
    </source>
</evidence>
<dbReference type="Pfam" id="PF01809">
    <property type="entry name" value="YidD"/>
    <property type="match status" value="1"/>
</dbReference>
<evidence type="ECO:0000313" key="4">
    <source>
        <dbReference type="Proteomes" id="UP000321954"/>
    </source>
</evidence>
<name>A0A5B8YLY0_9FLAO</name>
<accession>A0A5B8YLY0</accession>
<sequence>MLKRWLAIPFILLVKFYQKAISPLTPATCRYTPTCSQYTKEALEKHGFFKGSWLGIKRIASCNPWGGKGYDPVP</sequence>
<dbReference type="NCBIfam" id="TIGR00278">
    <property type="entry name" value="membrane protein insertion efficiency factor YidD"/>
    <property type="match status" value="1"/>
</dbReference>
<keyword evidence="2" id="KW-0732">Signal</keyword>
<proteinExistence type="inferred from homology"/>
<dbReference type="SMART" id="SM01234">
    <property type="entry name" value="Haemolytic"/>
    <property type="match status" value="1"/>
</dbReference>
<feature type="signal peptide" evidence="2">
    <location>
        <begin position="1"/>
        <end position="20"/>
    </location>
</feature>
<evidence type="ECO:0000256" key="1">
    <source>
        <dbReference type="HAMAP-Rule" id="MF_00386"/>
    </source>
</evidence>
<dbReference type="InterPro" id="IPR002696">
    <property type="entry name" value="Membr_insert_effic_factor_YidD"/>
</dbReference>
<reference evidence="3 4" key="1">
    <citation type="submission" date="2019-08" db="EMBL/GenBank/DDBJ databases">
        <title>Antarcticibacterium arcticum sp. nov., a bacterium isolated from marine sediment of the Canadian Beaufort Sea.</title>
        <authorList>
            <person name="Lee Y.M."/>
            <person name="Baek K."/>
            <person name="Lee D.-H."/>
            <person name="Shin S.C."/>
            <person name="Jin Y.K."/>
            <person name="Park Y."/>
        </authorList>
    </citation>
    <scope>NUCLEOTIDE SEQUENCE [LARGE SCALE GENOMIC DNA]</scope>
    <source>
        <strain evidence="3 4">PAMC 28998</strain>
    </source>
</reference>
<comment type="subcellular location">
    <subcellularLocation>
        <location evidence="1">Cell membrane</location>
        <topology evidence="1">Peripheral membrane protein</topology>
        <orientation evidence="1">Cytoplasmic side</orientation>
    </subcellularLocation>
</comment>
<dbReference type="Proteomes" id="UP000321954">
    <property type="component" value="Chromosome"/>
</dbReference>
<dbReference type="HAMAP" id="MF_00386">
    <property type="entry name" value="UPF0161_YidD"/>
    <property type="match status" value="1"/>
</dbReference>
<keyword evidence="1" id="KW-0472">Membrane</keyword>
<dbReference type="EMBL" id="CP042476">
    <property type="protein sequence ID" value="QED38922.1"/>
    <property type="molecule type" value="Genomic_DNA"/>
</dbReference>